<accession>A0AAU6WDL8</accession>
<dbReference type="KEGG" id="gey:QMQ05_15845"/>
<proteinExistence type="predicted"/>
<dbReference type="AlphaFoldDB" id="A0AAU6WDL8"/>
<keyword evidence="2" id="KW-1185">Reference proteome</keyword>
<dbReference type="EMBL" id="CP125942">
    <property type="protein sequence ID" value="XAO45784.1"/>
    <property type="molecule type" value="Genomic_DNA"/>
</dbReference>
<dbReference type="InterPro" id="IPR016181">
    <property type="entry name" value="Acyl_CoA_acyltransferase"/>
</dbReference>
<dbReference type="InterPro" id="IPR021770">
    <property type="entry name" value="DUF3335"/>
</dbReference>
<evidence type="ECO:0000313" key="2">
    <source>
        <dbReference type="Proteomes" id="UP001486888"/>
    </source>
</evidence>
<dbReference type="Proteomes" id="UP001486888">
    <property type="component" value="Chromosome"/>
</dbReference>
<dbReference type="SUPFAM" id="SSF55729">
    <property type="entry name" value="Acyl-CoA N-acyltransferases (Nat)"/>
    <property type="match status" value="1"/>
</dbReference>
<protein>
    <submittedName>
        <fullName evidence="1">Peptidase C39 family protein</fullName>
    </submittedName>
</protein>
<dbReference type="RefSeq" id="WP_345471594.1">
    <property type="nucleotide sequence ID" value="NZ_CP125942.1"/>
</dbReference>
<evidence type="ECO:0000313" key="1">
    <source>
        <dbReference type="EMBL" id="XAO45784.1"/>
    </source>
</evidence>
<gene>
    <name evidence="1" type="ORF">QMQ05_15845</name>
</gene>
<organism evidence="1 2">
    <name type="scientific">Glutamicibacter ectropisis</name>
    <dbReference type="NCBI Taxonomy" id="3046593"/>
    <lineage>
        <taxon>Bacteria</taxon>
        <taxon>Bacillati</taxon>
        <taxon>Actinomycetota</taxon>
        <taxon>Actinomycetes</taxon>
        <taxon>Micrococcales</taxon>
        <taxon>Micrococcaceae</taxon>
        <taxon>Glutamicibacter</taxon>
    </lineage>
</organism>
<reference evidence="1 2" key="1">
    <citation type="submission" date="2023-05" db="EMBL/GenBank/DDBJ databases">
        <title>Glutamicibacter sp. B1, complete genome.</title>
        <authorList>
            <person name="Long Y.H."/>
            <person name="Fang T."/>
            <person name="Li X.Y."/>
        </authorList>
    </citation>
    <scope>NUCLEOTIDE SEQUENCE [LARGE SCALE GENOMIC DNA]</scope>
    <source>
        <strain evidence="1 2">B1</strain>
    </source>
</reference>
<dbReference type="Pfam" id="PF11814">
    <property type="entry name" value="DUF3335"/>
    <property type="match status" value="1"/>
</dbReference>
<sequence length="360" mass="39991">MTHSSASEVTIQDFDPSVHPKQMSQLGALEDVWERDLSSANARLLTVQSVDGVLEGCALLTARSAGAYVKISSVLVCSEQQRKRVVSEVLNVAQRQGLASVKWELWTEDPQLFAVAQELGFERLPSPRRAGQDAGSAPVAGLVHWLNPAQYLQAPHYQQSENFTCAAVASLTAHHETSSIQTLEELRIAELLLWRQATNFMACEPIELGLTLTQRWPQSQVKVWLDTDQPVMVDYYPEAERDWREILQRQSRLRAHTEGLDISTQRLGISEIKDAVANGARVLLLVSLDKMLGFDVPHWVLCHGVTGTAESPVLVIEDSWVNQSSSESWVDATCLPVVPEELDAMSVLESQRYRAALVLT</sequence>
<name>A0AAU6WDL8_9MICC</name>